<feature type="region of interest" description="Disordered" evidence="1">
    <location>
        <begin position="37"/>
        <end position="74"/>
    </location>
</feature>
<protein>
    <submittedName>
        <fullName evidence="2">Uncharacterized protein</fullName>
    </submittedName>
</protein>
<evidence type="ECO:0000256" key="1">
    <source>
        <dbReference type="SAM" id="MobiDB-lite"/>
    </source>
</evidence>
<proteinExistence type="predicted"/>
<evidence type="ECO:0000313" key="3">
    <source>
        <dbReference type="Proteomes" id="UP000709295"/>
    </source>
</evidence>
<dbReference type="AlphaFoldDB" id="A0A8J5MEX8"/>
<evidence type="ECO:0000313" key="2">
    <source>
        <dbReference type="EMBL" id="KAG6957590.1"/>
    </source>
</evidence>
<organism evidence="2 3">
    <name type="scientific">Phytophthora aleatoria</name>
    <dbReference type="NCBI Taxonomy" id="2496075"/>
    <lineage>
        <taxon>Eukaryota</taxon>
        <taxon>Sar</taxon>
        <taxon>Stramenopiles</taxon>
        <taxon>Oomycota</taxon>
        <taxon>Peronosporomycetes</taxon>
        <taxon>Peronosporales</taxon>
        <taxon>Peronosporaceae</taxon>
        <taxon>Phytophthora</taxon>
    </lineage>
</organism>
<comment type="caution">
    <text evidence="2">The sequence shown here is derived from an EMBL/GenBank/DDBJ whole genome shotgun (WGS) entry which is preliminary data.</text>
</comment>
<dbReference type="EMBL" id="JAENGY010000720">
    <property type="protein sequence ID" value="KAG6957590.1"/>
    <property type="molecule type" value="Genomic_DNA"/>
</dbReference>
<accession>A0A8J5MEX8</accession>
<gene>
    <name evidence="2" type="ORF">JG688_00010894</name>
</gene>
<sequence length="74" mass="8460">MKMVPGSPRTQIGQTTFRTVSQFRTSWCSCLVVQFTGDPPSKRRSRCQALLPNSSRPKSDYNRWSGSSSWSRIF</sequence>
<keyword evidence="3" id="KW-1185">Reference proteome</keyword>
<dbReference type="Proteomes" id="UP000709295">
    <property type="component" value="Unassembled WGS sequence"/>
</dbReference>
<reference evidence="2" key="1">
    <citation type="submission" date="2021-01" db="EMBL/GenBank/DDBJ databases">
        <title>Phytophthora aleatoria, a newly-described species from Pinus radiata is distinct from Phytophthora cactorum isolates based on comparative genomics.</title>
        <authorList>
            <person name="Mcdougal R."/>
            <person name="Panda P."/>
            <person name="Williams N."/>
            <person name="Studholme D.J."/>
        </authorList>
    </citation>
    <scope>NUCLEOTIDE SEQUENCE</scope>
    <source>
        <strain evidence="2">NZFS 4037</strain>
    </source>
</reference>
<name>A0A8J5MEX8_9STRA</name>
<feature type="compositionally biased region" description="Polar residues" evidence="1">
    <location>
        <begin position="51"/>
        <end position="74"/>
    </location>
</feature>